<proteinExistence type="predicted"/>
<dbReference type="KEGG" id="nta:107801098"/>
<dbReference type="RefSeq" id="XP_016479860.1">
    <property type="nucleotide sequence ID" value="XM_016624374.1"/>
</dbReference>
<dbReference type="PANTHER" id="PTHR33067:SF32">
    <property type="entry name" value="ASPARTIC PEPTIDASE DDI1-TYPE DOMAIN-CONTAINING PROTEIN"/>
    <property type="match status" value="1"/>
</dbReference>
<name>A0A1S4ATG5_TOBAC</name>
<dbReference type="PaxDb" id="4097-A0A1S4ATG5"/>
<dbReference type="OrthoDB" id="778454at2759"/>
<dbReference type="PANTHER" id="PTHR33067">
    <property type="entry name" value="RNA-DIRECTED DNA POLYMERASE-RELATED"/>
    <property type="match status" value="1"/>
</dbReference>
<evidence type="ECO:0000313" key="1">
    <source>
        <dbReference type="RefSeq" id="XP_016479860.1"/>
    </source>
</evidence>
<reference evidence="1" key="1">
    <citation type="submission" date="2025-08" db="UniProtKB">
        <authorList>
            <consortium name="RefSeq"/>
        </authorList>
    </citation>
    <scope>IDENTIFICATION</scope>
</reference>
<sequence>MSPSTKFLDILSQVWANLPLIEVLQEVPKYAKYLRDIMANKRRLIEFEAVSLTEEWSARVHCKLPTKLKDLGYFIIPLKIEKHEVGRALSDLGESINLMPLSIFKQLEFGEPRPTIITLQLDSNYFGRPFLAIGGALIDVREGKLKMIVHDEEDTFNVHKVLNLPKHYEDLCMISVIESKAIDPRIDVSVDAITKRSEPEKLQLVENVKLCKGKTKKLHDKNLAHCEFKPGQSVLVHKSRLKIFPRKLQPRWCGPFEIVCAIRHGDVELRDPMHGDMVFVKEQRVQPY</sequence>
<organism evidence="1">
    <name type="scientific">Nicotiana tabacum</name>
    <name type="common">Common tobacco</name>
    <dbReference type="NCBI Taxonomy" id="4097"/>
    <lineage>
        <taxon>Eukaryota</taxon>
        <taxon>Viridiplantae</taxon>
        <taxon>Streptophyta</taxon>
        <taxon>Embryophyta</taxon>
        <taxon>Tracheophyta</taxon>
        <taxon>Spermatophyta</taxon>
        <taxon>Magnoliopsida</taxon>
        <taxon>eudicotyledons</taxon>
        <taxon>Gunneridae</taxon>
        <taxon>Pentapetalae</taxon>
        <taxon>asterids</taxon>
        <taxon>lamiids</taxon>
        <taxon>Solanales</taxon>
        <taxon>Solanaceae</taxon>
        <taxon>Nicotianoideae</taxon>
        <taxon>Nicotianeae</taxon>
        <taxon>Nicotiana</taxon>
    </lineage>
</organism>
<protein>
    <submittedName>
        <fullName evidence="1">Uncharacterized protein</fullName>
    </submittedName>
</protein>
<accession>A0A1S4ATG5</accession>
<gene>
    <name evidence="1" type="primary">LOC107801098</name>
</gene>
<dbReference type="AlphaFoldDB" id="A0A1S4ATG5"/>